<dbReference type="PROSITE" id="PS01208">
    <property type="entry name" value="VWFC_1"/>
    <property type="match status" value="2"/>
</dbReference>
<comment type="subcellular location">
    <subcellularLocation>
        <location evidence="1">Secreted</location>
    </subcellularLocation>
</comment>
<keyword evidence="3" id="KW-0732">Signal</keyword>
<dbReference type="AlphaFoldDB" id="A0A4Z2FRL8"/>
<evidence type="ECO:0000313" key="7">
    <source>
        <dbReference type="Proteomes" id="UP000314294"/>
    </source>
</evidence>
<dbReference type="InterPro" id="IPR001007">
    <property type="entry name" value="VWF_dom"/>
</dbReference>
<dbReference type="OrthoDB" id="430044at2759"/>
<feature type="domain" description="VWFC" evidence="5">
    <location>
        <begin position="38"/>
        <end position="99"/>
    </location>
</feature>
<comment type="caution">
    <text evidence="6">The sequence shown here is derived from an EMBL/GenBank/DDBJ whole genome shotgun (WGS) entry which is preliminary data.</text>
</comment>
<dbReference type="PANTHER" id="PTHR46698:SF3">
    <property type="entry name" value="TENECTIN ISOFORM 1-RELATED"/>
    <property type="match status" value="1"/>
</dbReference>
<feature type="compositionally biased region" description="Polar residues" evidence="4">
    <location>
        <begin position="128"/>
        <end position="141"/>
    </location>
</feature>
<evidence type="ECO:0000256" key="4">
    <source>
        <dbReference type="SAM" id="MobiDB-lite"/>
    </source>
</evidence>
<dbReference type="Gene3D" id="6.20.200.20">
    <property type="match status" value="1"/>
</dbReference>
<dbReference type="Gene3D" id="2.10.70.10">
    <property type="entry name" value="Complement Module, domain 1"/>
    <property type="match status" value="1"/>
</dbReference>
<feature type="region of interest" description="Disordered" evidence="4">
    <location>
        <begin position="109"/>
        <end position="170"/>
    </location>
</feature>
<protein>
    <submittedName>
        <fullName evidence="6">Extracellular matrix protein FRAS1</fullName>
    </submittedName>
</protein>
<evidence type="ECO:0000259" key="5">
    <source>
        <dbReference type="PROSITE" id="PS50184"/>
    </source>
</evidence>
<sequence>MDHQPLIAEQAKWNNTSWRPESCRECSCHSDVAVCRLSRCPNPQCDFQRHDSQWSPSPCSLCSCSRGGVACSSPHCPPLSCPGDQSLFTPTGECCPKCGRNGASIQSPSSLHPAFIQPPPSLHPASIQPPSSLHPASTQPPSRLYPAFIQPPPSSPSRLHPDFIQPPSSLHPASTQLPIRLYPAFIQPPPSSPSRLHPASIQPPHPTPGSCSWGGVSYRDGEEWAPSLCSRCPENLVIQPGRCCPQCVSNPCLSAGKQHQGQTKVKRAGECCGECAAAAGSCAYEGATRYHGDMWNTTGCQFCSCNRGQVVCHRAECGRVACPQDLARWSDGGCRECECSGGRATCYLLSCPTCPPGTLVFIRAGGCCPECHRDQRDSQEGFDEFGPTLPQNIKDPGLELTTGSQCGRWEHLDSASTCRATCSE</sequence>
<reference evidence="6 7" key="1">
    <citation type="submission" date="2019-03" db="EMBL/GenBank/DDBJ databases">
        <title>First draft genome of Liparis tanakae, snailfish: a comprehensive survey of snailfish specific genes.</title>
        <authorList>
            <person name="Kim W."/>
            <person name="Song I."/>
            <person name="Jeong J.-H."/>
            <person name="Kim D."/>
            <person name="Kim S."/>
            <person name="Ryu S."/>
            <person name="Song J.Y."/>
            <person name="Lee S.K."/>
        </authorList>
    </citation>
    <scope>NUCLEOTIDE SEQUENCE [LARGE SCALE GENOMIC DNA]</scope>
    <source>
        <tissue evidence="6">Muscle</tissue>
    </source>
</reference>
<evidence type="ECO:0000256" key="2">
    <source>
        <dbReference type="ARBA" id="ARBA00022525"/>
    </source>
</evidence>
<dbReference type="GO" id="GO:0005576">
    <property type="term" value="C:extracellular region"/>
    <property type="evidence" value="ECO:0007669"/>
    <property type="project" value="UniProtKB-SubCell"/>
</dbReference>
<dbReference type="EMBL" id="SRLO01000966">
    <property type="protein sequence ID" value="TNN43423.1"/>
    <property type="molecule type" value="Genomic_DNA"/>
</dbReference>
<dbReference type="SMART" id="SM00214">
    <property type="entry name" value="VWC"/>
    <property type="match status" value="2"/>
</dbReference>
<dbReference type="Pfam" id="PF00093">
    <property type="entry name" value="VWC"/>
    <property type="match status" value="2"/>
</dbReference>
<evidence type="ECO:0000256" key="1">
    <source>
        <dbReference type="ARBA" id="ARBA00004613"/>
    </source>
</evidence>
<gene>
    <name evidence="6" type="primary">FRAS1_1</name>
    <name evidence="6" type="ORF">EYF80_046391</name>
</gene>
<dbReference type="InterPro" id="IPR052424">
    <property type="entry name" value="Kielin_Chordin-BMP_Reg"/>
</dbReference>
<keyword evidence="7" id="KW-1185">Reference proteome</keyword>
<keyword evidence="2" id="KW-0964">Secreted</keyword>
<evidence type="ECO:0000313" key="6">
    <source>
        <dbReference type="EMBL" id="TNN43423.1"/>
    </source>
</evidence>
<accession>A0A4Z2FRL8</accession>
<name>A0A4Z2FRL8_9TELE</name>
<proteinExistence type="predicted"/>
<feature type="domain" description="VWFC" evidence="5">
    <location>
        <begin position="280"/>
        <end position="372"/>
    </location>
</feature>
<dbReference type="PANTHER" id="PTHR46698">
    <property type="entry name" value="CROSSVEINLESS 2"/>
    <property type="match status" value="1"/>
</dbReference>
<dbReference type="SUPFAM" id="SSF57603">
    <property type="entry name" value="FnI-like domain"/>
    <property type="match status" value="4"/>
</dbReference>
<dbReference type="Proteomes" id="UP000314294">
    <property type="component" value="Unassembled WGS sequence"/>
</dbReference>
<organism evidence="6 7">
    <name type="scientific">Liparis tanakae</name>
    <name type="common">Tanaka's snailfish</name>
    <dbReference type="NCBI Taxonomy" id="230148"/>
    <lineage>
        <taxon>Eukaryota</taxon>
        <taxon>Metazoa</taxon>
        <taxon>Chordata</taxon>
        <taxon>Craniata</taxon>
        <taxon>Vertebrata</taxon>
        <taxon>Euteleostomi</taxon>
        <taxon>Actinopterygii</taxon>
        <taxon>Neopterygii</taxon>
        <taxon>Teleostei</taxon>
        <taxon>Neoteleostei</taxon>
        <taxon>Acanthomorphata</taxon>
        <taxon>Eupercaria</taxon>
        <taxon>Perciformes</taxon>
        <taxon>Cottioidei</taxon>
        <taxon>Cottales</taxon>
        <taxon>Liparidae</taxon>
        <taxon>Liparis</taxon>
    </lineage>
</organism>
<dbReference type="PROSITE" id="PS50184">
    <property type="entry name" value="VWFC_2"/>
    <property type="match status" value="2"/>
</dbReference>
<feature type="region of interest" description="Disordered" evidence="4">
    <location>
        <begin position="188"/>
        <end position="208"/>
    </location>
</feature>
<evidence type="ECO:0000256" key="3">
    <source>
        <dbReference type="ARBA" id="ARBA00022729"/>
    </source>
</evidence>